<gene>
    <name evidence="1" type="ORF">GCM10011289_16430</name>
</gene>
<dbReference type="RefSeq" id="WP_189533155.1">
    <property type="nucleotide sequence ID" value="NZ_BMYX01000007.1"/>
</dbReference>
<evidence type="ECO:0000313" key="2">
    <source>
        <dbReference type="Proteomes" id="UP000645257"/>
    </source>
</evidence>
<dbReference type="EMBL" id="BMYX01000007">
    <property type="protein sequence ID" value="GGY13793.1"/>
    <property type="molecule type" value="Genomic_DNA"/>
</dbReference>
<dbReference type="AlphaFoldDB" id="A0A918P260"/>
<reference evidence="1" key="2">
    <citation type="submission" date="2020-09" db="EMBL/GenBank/DDBJ databases">
        <authorList>
            <person name="Sun Q."/>
            <person name="Kim S."/>
        </authorList>
    </citation>
    <scope>NUCLEOTIDE SEQUENCE</scope>
    <source>
        <strain evidence="1">KCTC 32182</strain>
    </source>
</reference>
<accession>A0A918P260</accession>
<protein>
    <submittedName>
        <fullName evidence="1">Uncharacterized protein</fullName>
    </submittedName>
</protein>
<evidence type="ECO:0000313" key="1">
    <source>
        <dbReference type="EMBL" id="GGY13793.1"/>
    </source>
</evidence>
<organism evidence="1 2">
    <name type="scientific">Paludibacterium paludis</name>
    <dbReference type="NCBI Taxonomy" id="1225769"/>
    <lineage>
        <taxon>Bacteria</taxon>
        <taxon>Pseudomonadati</taxon>
        <taxon>Pseudomonadota</taxon>
        <taxon>Betaproteobacteria</taxon>
        <taxon>Neisseriales</taxon>
        <taxon>Chromobacteriaceae</taxon>
        <taxon>Paludibacterium</taxon>
    </lineage>
</organism>
<name>A0A918P260_9NEIS</name>
<sequence length="265" mass="28734">MTGAATCRDVNSHLALAALSLRHPYFADGRPTGLYLEPDARSAALMTRFGLSLRADAAGFGVTAQTARLEGLWSERHDWPEGGLVFAVHSADPMSACYTDLDTLTRKGRFRAIVGTSLQPDGSPFESGRGTLAEVVLPLAPAGCPDLASWRSALPARWDLTLPVRATLWKYLLIGEWGTDLKIEDQEGSIAFGGACSEILPGGARAVAIRSLAPIPLQERPPYRFELRRRERVVVPRLPMAAPGALLRETVNGELCDVSEIFLNR</sequence>
<keyword evidence="2" id="KW-1185">Reference proteome</keyword>
<reference evidence="1" key="1">
    <citation type="journal article" date="2014" name="Int. J. Syst. Evol. Microbiol.">
        <title>Complete genome sequence of Corynebacterium casei LMG S-19264T (=DSM 44701T), isolated from a smear-ripened cheese.</title>
        <authorList>
            <consortium name="US DOE Joint Genome Institute (JGI-PGF)"/>
            <person name="Walter F."/>
            <person name="Albersmeier A."/>
            <person name="Kalinowski J."/>
            <person name="Ruckert C."/>
        </authorList>
    </citation>
    <scope>NUCLEOTIDE SEQUENCE</scope>
    <source>
        <strain evidence="1">KCTC 32182</strain>
    </source>
</reference>
<dbReference type="Proteomes" id="UP000645257">
    <property type="component" value="Unassembled WGS sequence"/>
</dbReference>
<proteinExistence type="predicted"/>
<comment type="caution">
    <text evidence="1">The sequence shown here is derived from an EMBL/GenBank/DDBJ whole genome shotgun (WGS) entry which is preliminary data.</text>
</comment>